<name>A0A0J8USD3_COCIT</name>
<protein>
    <submittedName>
        <fullName evidence="1">Uncharacterized protein</fullName>
    </submittedName>
</protein>
<dbReference type="Proteomes" id="UP000054563">
    <property type="component" value="Unassembled WGS sequence"/>
</dbReference>
<organism evidence="1 2">
    <name type="scientific">Coccidioides immitis H538.4</name>
    <dbReference type="NCBI Taxonomy" id="396776"/>
    <lineage>
        <taxon>Eukaryota</taxon>
        <taxon>Fungi</taxon>
        <taxon>Dikarya</taxon>
        <taxon>Ascomycota</taxon>
        <taxon>Pezizomycotina</taxon>
        <taxon>Eurotiomycetes</taxon>
        <taxon>Eurotiomycetidae</taxon>
        <taxon>Onygenales</taxon>
        <taxon>Onygenaceae</taxon>
        <taxon>Coccidioides</taxon>
    </lineage>
</organism>
<dbReference type="VEuPathDB" id="FungiDB:CIHG_08309"/>
<accession>A0A0J8USD3</accession>
<evidence type="ECO:0000313" key="1">
    <source>
        <dbReference type="EMBL" id="KMU90593.1"/>
    </source>
</evidence>
<proteinExistence type="predicted"/>
<sequence length="122" mass="13850">MVMVAQGGQAIPSKQQDYLRRKPVDFVHKQRLTTRIHDEVRVSQEQIGLVIYYVPSKLNVQHSSDSLSHFRRLTAKEDWAVRLGLKIILDKGLGAAQQSTAAPIFPCLQYNSTQVVKTKVFM</sequence>
<dbReference type="EMBL" id="DS017023">
    <property type="protein sequence ID" value="KMU90593.1"/>
    <property type="molecule type" value="Genomic_DNA"/>
</dbReference>
<evidence type="ECO:0000313" key="2">
    <source>
        <dbReference type="Proteomes" id="UP000054563"/>
    </source>
</evidence>
<reference evidence="2" key="1">
    <citation type="journal article" date="2010" name="Genome Res.">
        <title>Population genomic sequencing of Coccidioides fungi reveals recent hybridization and transposon control.</title>
        <authorList>
            <person name="Neafsey D.E."/>
            <person name="Barker B.M."/>
            <person name="Sharpton T.J."/>
            <person name="Stajich J.E."/>
            <person name="Park D.J."/>
            <person name="Whiston E."/>
            <person name="Hung C.-Y."/>
            <person name="McMahan C."/>
            <person name="White J."/>
            <person name="Sykes S."/>
            <person name="Heiman D."/>
            <person name="Young S."/>
            <person name="Zeng Q."/>
            <person name="Abouelleil A."/>
            <person name="Aftuck L."/>
            <person name="Bessette D."/>
            <person name="Brown A."/>
            <person name="FitzGerald M."/>
            <person name="Lui A."/>
            <person name="Macdonald J.P."/>
            <person name="Priest M."/>
            <person name="Orbach M.J."/>
            <person name="Galgiani J.N."/>
            <person name="Kirkland T.N."/>
            <person name="Cole G.T."/>
            <person name="Birren B.W."/>
            <person name="Henn M.R."/>
            <person name="Taylor J.W."/>
            <person name="Rounsley S.D."/>
        </authorList>
    </citation>
    <scope>NUCLEOTIDE SEQUENCE [LARGE SCALE GENOMIC DNA]</scope>
    <source>
        <strain evidence="2">H538.4</strain>
    </source>
</reference>
<gene>
    <name evidence="1" type="ORF">CIHG_08309</name>
</gene>
<dbReference type="AlphaFoldDB" id="A0A0J8USD3"/>